<keyword evidence="3" id="KW-1185">Reference proteome</keyword>
<organism evidence="2 3">
    <name type="scientific">Stichopus japonicus</name>
    <name type="common">Sea cucumber</name>
    <dbReference type="NCBI Taxonomy" id="307972"/>
    <lineage>
        <taxon>Eukaryota</taxon>
        <taxon>Metazoa</taxon>
        <taxon>Echinodermata</taxon>
        <taxon>Eleutherozoa</taxon>
        <taxon>Echinozoa</taxon>
        <taxon>Holothuroidea</taxon>
        <taxon>Aspidochirotacea</taxon>
        <taxon>Aspidochirotida</taxon>
        <taxon>Stichopodidae</taxon>
        <taxon>Apostichopus</taxon>
    </lineage>
</organism>
<dbReference type="AlphaFoldDB" id="A0A2G8LNL1"/>
<gene>
    <name evidence="2" type="ORF">BSL78_01280</name>
</gene>
<evidence type="ECO:0000313" key="2">
    <source>
        <dbReference type="EMBL" id="PIK61825.1"/>
    </source>
</evidence>
<dbReference type="Proteomes" id="UP000230750">
    <property type="component" value="Unassembled WGS sequence"/>
</dbReference>
<feature type="region of interest" description="Disordered" evidence="1">
    <location>
        <begin position="15"/>
        <end position="103"/>
    </location>
</feature>
<evidence type="ECO:0000313" key="3">
    <source>
        <dbReference type="Proteomes" id="UP000230750"/>
    </source>
</evidence>
<comment type="caution">
    <text evidence="2">The sequence shown here is derived from an EMBL/GenBank/DDBJ whole genome shotgun (WGS) entry which is preliminary data.</text>
</comment>
<reference evidence="2 3" key="1">
    <citation type="journal article" date="2017" name="PLoS Biol.">
        <title>The sea cucumber genome provides insights into morphological evolution and visceral regeneration.</title>
        <authorList>
            <person name="Zhang X."/>
            <person name="Sun L."/>
            <person name="Yuan J."/>
            <person name="Sun Y."/>
            <person name="Gao Y."/>
            <person name="Zhang L."/>
            <person name="Li S."/>
            <person name="Dai H."/>
            <person name="Hamel J.F."/>
            <person name="Liu C."/>
            <person name="Yu Y."/>
            <person name="Liu S."/>
            <person name="Lin W."/>
            <person name="Guo K."/>
            <person name="Jin S."/>
            <person name="Xu P."/>
            <person name="Storey K.B."/>
            <person name="Huan P."/>
            <person name="Zhang T."/>
            <person name="Zhou Y."/>
            <person name="Zhang J."/>
            <person name="Lin C."/>
            <person name="Li X."/>
            <person name="Xing L."/>
            <person name="Huo D."/>
            <person name="Sun M."/>
            <person name="Wang L."/>
            <person name="Mercier A."/>
            <person name="Li F."/>
            <person name="Yang H."/>
            <person name="Xiang J."/>
        </authorList>
    </citation>
    <scope>NUCLEOTIDE SEQUENCE [LARGE SCALE GENOMIC DNA]</scope>
    <source>
        <strain evidence="2">Shaxun</strain>
        <tissue evidence="2">Muscle</tissue>
    </source>
</reference>
<dbReference type="EMBL" id="MRZV01000024">
    <property type="protein sequence ID" value="PIK61825.1"/>
    <property type="molecule type" value="Genomic_DNA"/>
</dbReference>
<sequence length="103" mass="11100">MKSYPSIATDVTLGFLTGPRRRGGGRHTEDEVTIENGPPESLTVWASRSLSTPRNDQDAITSTDESDTGPPSYNDVILNEEPPPPSYDDVITSGTYKEQSGDG</sequence>
<accession>A0A2G8LNL1</accession>
<evidence type="ECO:0000256" key="1">
    <source>
        <dbReference type="SAM" id="MobiDB-lite"/>
    </source>
</evidence>
<feature type="compositionally biased region" description="Polar residues" evidence="1">
    <location>
        <begin position="44"/>
        <end position="63"/>
    </location>
</feature>
<feature type="compositionally biased region" description="Polar residues" evidence="1">
    <location>
        <begin position="92"/>
        <end position="103"/>
    </location>
</feature>
<name>A0A2G8LNL1_STIJA</name>
<proteinExistence type="predicted"/>
<protein>
    <submittedName>
        <fullName evidence="2">Uncharacterized protein</fullName>
    </submittedName>
</protein>